<evidence type="ECO:0000313" key="6">
    <source>
        <dbReference type="EMBL" id="KOB72806.1"/>
    </source>
</evidence>
<evidence type="ECO:0000256" key="4">
    <source>
        <dbReference type="ARBA" id="ARBA00022833"/>
    </source>
</evidence>
<dbReference type="GO" id="GO:0008270">
    <property type="term" value="F:zinc ion binding"/>
    <property type="evidence" value="ECO:0007669"/>
    <property type="project" value="UniProtKB-KW"/>
</dbReference>
<dbReference type="Proteomes" id="UP000037510">
    <property type="component" value="Unassembled WGS sequence"/>
</dbReference>
<dbReference type="STRING" id="104452.A0A0L7LC82"/>
<dbReference type="FunFam" id="2.20.25.420:FF:000001">
    <property type="entry name" value="Zinc finger protein ZPR1"/>
    <property type="match status" value="1"/>
</dbReference>
<reference evidence="6 7" key="1">
    <citation type="journal article" date="2015" name="Genome Biol. Evol.">
        <title>The genome of winter moth (Operophtera brumata) provides a genomic perspective on sexual dimorphism and phenology.</title>
        <authorList>
            <person name="Derks M.F."/>
            <person name="Smit S."/>
            <person name="Salis L."/>
            <person name="Schijlen E."/>
            <person name="Bossers A."/>
            <person name="Mateman C."/>
            <person name="Pijl A.S."/>
            <person name="de Ridder D."/>
            <person name="Groenen M.A."/>
            <person name="Visser M.E."/>
            <person name="Megens H.J."/>
        </authorList>
    </citation>
    <scope>NUCLEOTIDE SEQUENCE [LARGE SCALE GENOMIC DNA]</scope>
    <source>
        <strain evidence="6">WM2013NL</strain>
        <tissue evidence="6">Head and thorax</tissue>
    </source>
</reference>
<evidence type="ECO:0000256" key="1">
    <source>
        <dbReference type="ARBA" id="ARBA00008354"/>
    </source>
</evidence>
<dbReference type="AlphaFoldDB" id="A0A0L7LC82"/>
<dbReference type="PANTHER" id="PTHR10876:SF0">
    <property type="entry name" value="ZINC FINGER PROTEIN ZPR1"/>
    <property type="match status" value="1"/>
</dbReference>
<feature type="domain" description="Zinc finger ZPR1-type" evidence="5">
    <location>
        <begin position="27"/>
        <end position="149"/>
    </location>
</feature>
<dbReference type="InterPro" id="IPR042451">
    <property type="entry name" value="ZPR1_A/B_dom"/>
</dbReference>
<keyword evidence="3" id="KW-0863">Zinc-finger</keyword>
<accession>A0A0L7LC82</accession>
<gene>
    <name evidence="6" type="ORF">OBRU01_11511</name>
</gene>
<dbReference type="SMART" id="SM00709">
    <property type="entry name" value="Zpr1"/>
    <property type="match status" value="1"/>
</dbReference>
<dbReference type="PANTHER" id="PTHR10876">
    <property type="entry name" value="ZINC FINGER PROTEIN ZPR1"/>
    <property type="match status" value="1"/>
</dbReference>
<protein>
    <submittedName>
        <fullName evidence="6">Zinc finger protein ZPR1</fullName>
    </submittedName>
</protein>
<proteinExistence type="inferred from homology"/>
<evidence type="ECO:0000256" key="3">
    <source>
        <dbReference type="ARBA" id="ARBA00022771"/>
    </source>
</evidence>
<dbReference type="Pfam" id="PF22794">
    <property type="entry name" value="jr-ZPR1"/>
    <property type="match status" value="1"/>
</dbReference>
<keyword evidence="7" id="KW-1185">Reference proteome</keyword>
<dbReference type="Gene3D" id="2.60.120.1040">
    <property type="entry name" value="ZPR1, A/B domain"/>
    <property type="match status" value="1"/>
</dbReference>
<keyword evidence="2" id="KW-0479">Metal-binding</keyword>
<keyword evidence="4" id="KW-0862">Zinc</keyword>
<dbReference type="GO" id="GO:0005634">
    <property type="term" value="C:nucleus"/>
    <property type="evidence" value="ECO:0007669"/>
    <property type="project" value="TreeGrafter"/>
</dbReference>
<dbReference type="InterPro" id="IPR042452">
    <property type="entry name" value="ZPR1_Znf1/2"/>
</dbReference>
<organism evidence="6 7">
    <name type="scientific">Operophtera brumata</name>
    <name type="common">Winter moth</name>
    <name type="synonym">Phalaena brumata</name>
    <dbReference type="NCBI Taxonomy" id="104452"/>
    <lineage>
        <taxon>Eukaryota</taxon>
        <taxon>Metazoa</taxon>
        <taxon>Ecdysozoa</taxon>
        <taxon>Arthropoda</taxon>
        <taxon>Hexapoda</taxon>
        <taxon>Insecta</taxon>
        <taxon>Pterygota</taxon>
        <taxon>Neoptera</taxon>
        <taxon>Endopterygota</taxon>
        <taxon>Lepidoptera</taxon>
        <taxon>Glossata</taxon>
        <taxon>Ditrysia</taxon>
        <taxon>Geometroidea</taxon>
        <taxon>Geometridae</taxon>
        <taxon>Larentiinae</taxon>
        <taxon>Operophtera</taxon>
    </lineage>
</organism>
<dbReference type="Pfam" id="PF03367">
    <property type="entry name" value="Zn_ribbon_ZPR1"/>
    <property type="match status" value="1"/>
</dbReference>
<comment type="similarity">
    <text evidence="1">Belongs to the ZPR1 family.</text>
</comment>
<name>A0A0L7LC82_OPEBR</name>
<dbReference type="InterPro" id="IPR004457">
    <property type="entry name" value="Znf_ZPR1"/>
</dbReference>
<comment type="caution">
    <text evidence="6">The sequence shown here is derived from an EMBL/GenBank/DDBJ whole genome shotgun (WGS) entry which is preliminary data.</text>
</comment>
<sequence length="236" mass="26641">MTMEEQKPVFRDLSADDPDPEVTEVESMCMYCHKNGMTRLLLARIPYYKNVVIMSFSCEECGYENNEIQSAGAYAELGVRSVCDHQRTKGGHSRAIAGLMQDQQKRREQHPESADQLDAFVKKLEALKAMETPWTMKIEDISGNCFVENPYAPSKDLGCTRSDFKRTTDQDHQLGVFTHHEVNTPRCGELSDPTPCMMPDPIPHMISDPITRIMSGSIPHIISDPIPYMISYPIPA</sequence>
<evidence type="ECO:0000256" key="2">
    <source>
        <dbReference type="ARBA" id="ARBA00022723"/>
    </source>
</evidence>
<dbReference type="EMBL" id="JTDY01001814">
    <property type="protein sequence ID" value="KOB72806.1"/>
    <property type="molecule type" value="Genomic_DNA"/>
</dbReference>
<dbReference type="Gene3D" id="2.20.25.420">
    <property type="entry name" value="ZPR1, zinc finger domain"/>
    <property type="match status" value="1"/>
</dbReference>
<evidence type="ECO:0000313" key="7">
    <source>
        <dbReference type="Proteomes" id="UP000037510"/>
    </source>
</evidence>
<dbReference type="InterPro" id="IPR040141">
    <property type="entry name" value="ZPR1"/>
</dbReference>
<evidence type="ECO:0000259" key="5">
    <source>
        <dbReference type="SMART" id="SM00709"/>
    </source>
</evidence>
<dbReference type="InterPro" id="IPR056180">
    <property type="entry name" value="ZPR1_jr_dom"/>
</dbReference>